<organism evidence="2 3">
    <name type="scientific">Gossypium australe</name>
    <dbReference type="NCBI Taxonomy" id="47621"/>
    <lineage>
        <taxon>Eukaryota</taxon>
        <taxon>Viridiplantae</taxon>
        <taxon>Streptophyta</taxon>
        <taxon>Embryophyta</taxon>
        <taxon>Tracheophyta</taxon>
        <taxon>Spermatophyta</taxon>
        <taxon>Magnoliopsida</taxon>
        <taxon>eudicotyledons</taxon>
        <taxon>Gunneridae</taxon>
        <taxon>Pentapetalae</taxon>
        <taxon>rosids</taxon>
        <taxon>malvids</taxon>
        <taxon>Malvales</taxon>
        <taxon>Malvaceae</taxon>
        <taxon>Malvoideae</taxon>
        <taxon>Gossypium</taxon>
    </lineage>
</organism>
<evidence type="ECO:0000313" key="2">
    <source>
        <dbReference type="EMBL" id="KAA3462571.1"/>
    </source>
</evidence>
<evidence type="ECO:0000313" key="3">
    <source>
        <dbReference type="Proteomes" id="UP000325315"/>
    </source>
</evidence>
<reference evidence="3" key="1">
    <citation type="journal article" date="2019" name="Plant Biotechnol. J.">
        <title>Genome sequencing of the Australian wild diploid species Gossypium australe highlights disease resistance and delayed gland morphogenesis.</title>
        <authorList>
            <person name="Cai Y."/>
            <person name="Cai X."/>
            <person name="Wang Q."/>
            <person name="Wang P."/>
            <person name="Zhang Y."/>
            <person name="Cai C."/>
            <person name="Xu Y."/>
            <person name="Wang K."/>
            <person name="Zhou Z."/>
            <person name="Wang C."/>
            <person name="Geng S."/>
            <person name="Li B."/>
            <person name="Dong Q."/>
            <person name="Hou Y."/>
            <person name="Wang H."/>
            <person name="Ai P."/>
            <person name="Liu Z."/>
            <person name="Yi F."/>
            <person name="Sun M."/>
            <person name="An G."/>
            <person name="Cheng J."/>
            <person name="Zhang Y."/>
            <person name="Shi Q."/>
            <person name="Xie Y."/>
            <person name="Shi X."/>
            <person name="Chang Y."/>
            <person name="Huang F."/>
            <person name="Chen Y."/>
            <person name="Hong S."/>
            <person name="Mi L."/>
            <person name="Sun Q."/>
            <person name="Zhang L."/>
            <person name="Zhou B."/>
            <person name="Peng R."/>
            <person name="Zhang X."/>
            <person name="Liu F."/>
        </authorList>
    </citation>
    <scope>NUCLEOTIDE SEQUENCE [LARGE SCALE GENOMIC DNA]</scope>
    <source>
        <strain evidence="3">cv. PA1801</strain>
    </source>
</reference>
<sequence>MKKDFLAKMMFATKQYWWKKFMFRRRELIRMSCFLHGNLEEEIYINQPKGFKVSRKENLVCKLEKSLYDSGTSHLQVYDKKKTIQEPNMIILQDGSFIYLLLYVDDMLIASKTQIEIEKLKTQFKKEFEMNDLGEEKKILGMEIT</sequence>
<dbReference type="Pfam" id="PF07727">
    <property type="entry name" value="RVT_2"/>
    <property type="match status" value="1"/>
</dbReference>
<proteinExistence type="predicted"/>
<keyword evidence="3" id="KW-1185">Reference proteome</keyword>
<name>A0A5B6V0K0_9ROSI</name>
<accession>A0A5B6V0K0</accession>
<gene>
    <name evidence="2" type="ORF">EPI10_029046</name>
</gene>
<feature type="domain" description="Reverse transcriptase Ty1/copia-type" evidence="1">
    <location>
        <begin position="32"/>
        <end position="144"/>
    </location>
</feature>
<protein>
    <submittedName>
        <fullName evidence="2">Retrovirus-related Pol polyprotein from transposon TNT 1-94</fullName>
    </submittedName>
</protein>
<comment type="caution">
    <text evidence="2">The sequence shown here is derived from an EMBL/GenBank/DDBJ whole genome shotgun (WGS) entry which is preliminary data.</text>
</comment>
<dbReference type="Proteomes" id="UP000325315">
    <property type="component" value="Unassembled WGS sequence"/>
</dbReference>
<evidence type="ECO:0000259" key="1">
    <source>
        <dbReference type="Pfam" id="PF07727"/>
    </source>
</evidence>
<dbReference type="OrthoDB" id="1692315at2759"/>
<dbReference type="InterPro" id="IPR013103">
    <property type="entry name" value="RVT_2"/>
</dbReference>
<dbReference type="AlphaFoldDB" id="A0A5B6V0K0"/>
<dbReference type="EMBL" id="SMMG02000009">
    <property type="protein sequence ID" value="KAA3462571.1"/>
    <property type="molecule type" value="Genomic_DNA"/>
</dbReference>